<feature type="compositionally biased region" description="Polar residues" evidence="1">
    <location>
        <begin position="295"/>
        <end position="304"/>
    </location>
</feature>
<protein>
    <submittedName>
        <fullName evidence="2">Uncharacterized protein</fullName>
    </submittedName>
</protein>
<proteinExistence type="predicted"/>
<evidence type="ECO:0000313" key="2">
    <source>
        <dbReference type="EMBL" id="KAI6659761.1"/>
    </source>
</evidence>
<dbReference type="EMBL" id="JAKMXF010000050">
    <property type="protein sequence ID" value="KAI6659761.1"/>
    <property type="molecule type" value="Genomic_DNA"/>
</dbReference>
<reference evidence="2 3" key="1">
    <citation type="journal article" date="2023" name="BMC Biol.">
        <title>The compact genome of the sponge Oopsacas minuta (Hexactinellida) is lacking key metazoan core genes.</title>
        <authorList>
            <person name="Santini S."/>
            <person name="Schenkelaars Q."/>
            <person name="Jourda C."/>
            <person name="Duchesne M."/>
            <person name="Belahbib H."/>
            <person name="Rocher C."/>
            <person name="Selva M."/>
            <person name="Riesgo A."/>
            <person name="Vervoort M."/>
            <person name="Leys S.P."/>
            <person name="Kodjabachian L."/>
            <person name="Le Bivic A."/>
            <person name="Borchiellini C."/>
            <person name="Claverie J.M."/>
            <person name="Renard E."/>
        </authorList>
    </citation>
    <scope>NUCLEOTIDE SEQUENCE [LARGE SCALE GENOMIC DNA]</scope>
    <source>
        <strain evidence="2">SPO-2</strain>
    </source>
</reference>
<keyword evidence="3" id="KW-1185">Reference proteome</keyword>
<evidence type="ECO:0000313" key="3">
    <source>
        <dbReference type="Proteomes" id="UP001165289"/>
    </source>
</evidence>
<comment type="caution">
    <text evidence="2">The sequence shown here is derived from an EMBL/GenBank/DDBJ whole genome shotgun (WGS) entry which is preliminary data.</text>
</comment>
<feature type="compositionally biased region" description="Polar residues" evidence="1">
    <location>
        <begin position="179"/>
        <end position="188"/>
    </location>
</feature>
<dbReference type="AlphaFoldDB" id="A0AAV7KFB0"/>
<organism evidence="2 3">
    <name type="scientific">Oopsacas minuta</name>
    <dbReference type="NCBI Taxonomy" id="111878"/>
    <lineage>
        <taxon>Eukaryota</taxon>
        <taxon>Metazoa</taxon>
        <taxon>Porifera</taxon>
        <taxon>Hexactinellida</taxon>
        <taxon>Hexasterophora</taxon>
        <taxon>Lyssacinosida</taxon>
        <taxon>Leucopsacidae</taxon>
        <taxon>Oopsacas</taxon>
    </lineage>
</organism>
<sequence>MKVRLPISASSIPHRHPAPQKEWECPFCGSVFDGEWTKDIHMNSCKRKSLNIQQQQQQQQHDTACLPAQTQPKCPQPTKSEYSIFLYMRLQQNNENIVYISETNEQYSLVWNSSKFQYTGHAVLSPGLHTGRIHFRTSNRFSKVKSFQVSPSTNDIEILIQDPPVDNVTTRKPVKNIARSTKQVLNSPPSQPAEPVKSSYDDGQIYANISKSADNIRLQYAVDHYKEKVTKLEGENFKLTEENAKMKDIIDSFHIKMRELESEVTRLSVLESKSNVSKDKPQITPPPVSPRPDIYQTSVKQRKS</sequence>
<gene>
    <name evidence="2" type="ORF">LOD99_10651</name>
</gene>
<evidence type="ECO:0000256" key="1">
    <source>
        <dbReference type="SAM" id="MobiDB-lite"/>
    </source>
</evidence>
<dbReference type="Proteomes" id="UP001165289">
    <property type="component" value="Unassembled WGS sequence"/>
</dbReference>
<name>A0AAV7KFB0_9METZ</name>
<feature type="region of interest" description="Disordered" evidence="1">
    <location>
        <begin position="179"/>
        <end position="199"/>
    </location>
</feature>
<accession>A0AAV7KFB0</accession>
<feature type="region of interest" description="Disordered" evidence="1">
    <location>
        <begin position="271"/>
        <end position="304"/>
    </location>
</feature>